<keyword evidence="2" id="KW-0472">Membrane</keyword>
<evidence type="ECO:0000313" key="4">
    <source>
        <dbReference type="Proteomes" id="UP000006772"/>
    </source>
</evidence>
<dbReference type="Proteomes" id="UP000006772">
    <property type="component" value="Unassembled WGS sequence"/>
</dbReference>
<sequence length="151" mass="15680">MAVTAVTAPIVATCLSRAGSQTHVFFMRALILFLALLLPLQLSWAAVASYCQPEKESHGAAPTNHPGHHEHVAAPAGDEASPDGRGNAGQGGDADAACAVCQLSCMKSMQWQGAPMAEQTCTTLDVFSTIAPHPNSHIADGPDKPNWPLAA</sequence>
<organism evidence="3 4">
    <name type="scientific">Herbaspirillum frisingense GSF30</name>
    <dbReference type="NCBI Taxonomy" id="864073"/>
    <lineage>
        <taxon>Bacteria</taxon>
        <taxon>Pseudomonadati</taxon>
        <taxon>Pseudomonadota</taxon>
        <taxon>Betaproteobacteria</taxon>
        <taxon>Burkholderiales</taxon>
        <taxon>Oxalobacteraceae</taxon>
        <taxon>Herbaspirillum</taxon>
    </lineage>
</organism>
<accession>A0AAI9N406</accession>
<name>A0AAI9N406_9BURK</name>
<feature type="transmembrane region" description="Helical" evidence="2">
    <location>
        <begin position="30"/>
        <end position="51"/>
    </location>
</feature>
<reference evidence="3 4" key="1">
    <citation type="journal article" date="2013" name="Front. Microbiol.">
        <title>The genome of the endophytic bacterium H. frisingense GSF30(T) identifies diverse strategies in the Herbaspirillum genus to interact with plants.</title>
        <authorList>
            <person name="Straub D."/>
            <person name="Rothballer M."/>
            <person name="Hartmann A."/>
            <person name="Ludewig U."/>
        </authorList>
    </citation>
    <scope>NUCLEOTIDE SEQUENCE [LARGE SCALE GENOMIC DNA]</scope>
    <source>
        <strain evidence="3 4">GSF30</strain>
    </source>
</reference>
<evidence type="ECO:0000313" key="3">
    <source>
        <dbReference type="EMBL" id="EOA04734.1"/>
    </source>
</evidence>
<keyword evidence="2" id="KW-0812">Transmembrane</keyword>
<gene>
    <name evidence="3" type="ORF">HFRIS_011283</name>
</gene>
<comment type="caution">
    <text evidence="3">The sequence shown here is derived from an EMBL/GenBank/DDBJ whole genome shotgun (WGS) entry which is preliminary data.</text>
</comment>
<protein>
    <submittedName>
        <fullName evidence="3">Cobalt-zinc-cadmium resistance cation efflux system protein</fullName>
    </submittedName>
</protein>
<keyword evidence="2" id="KW-1133">Transmembrane helix</keyword>
<dbReference type="AlphaFoldDB" id="A0AAI9N406"/>
<feature type="region of interest" description="Disordered" evidence="1">
    <location>
        <begin position="55"/>
        <end position="92"/>
    </location>
</feature>
<evidence type="ECO:0000256" key="2">
    <source>
        <dbReference type="SAM" id="Phobius"/>
    </source>
</evidence>
<dbReference type="EMBL" id="AEEC02000013">
    <property type="protein sequence ID" value="EOA04734.1"/>
    <property type="molecule type" value="Genomic_DNA"/>
</dbReference>
<evidence type="ECO:0000256" key="1">
    <source>
        <dbReference type="SAM" id="MobiDB-lite"/>
    </source>
</evidence>
<proteinExistence type="predicted"/>